<accession>A0A5B7EDX3</accession>
<evidence type="ECO:0000256" key="1">
    <source>
        <dbReference type="SAM" id="MobiDB-lite"/>
    </source>
</evidence>
<feature type="compositionally biased region" description="Pro residues" evidence="1">
    <location>
        <begin position="1"/>
        <end position="11"/>
    </location>
</feature>
<organism evidence="2 3">
    <name type="scientific">Portunus trituberculatus</name>
    <name type="common">Swimming crab</name>
    <name type="synonym">Neptunus trituberculatus</name>
    <dbReference type="NCBI Taxonomy" id="210409"/>
    <lineage>
        <taxon>Eukaryota</taxon>
        <taxon>Metazoa</taxon>
        <taxon>Ecdysozoa</taxon>
        <taxon>Arthropoda</taxon>
        <taxon>Crustacea</taxon>
        <taxon>Multicrustacea</taxon>
        <taxon>Malacostraca</taxon>
        <taxon>Eumalacostraca</taxon>
        <taxon>Eucarida</taxon>
        <taxon>Decapoda</taxon>
        <taxon>Pleocyemata</taxon>
        <taxon>Brachyura</taxon>
        <taxon>Eubrachyura</taxon>
        <taxon>Portunoidea</taxon>
        <taxon>Portunidae</taxon>
        <taxon>Portuninae</taxon>
        <taxon>Portunus</taxon>
    </lineage>
</organism>
<comment type="caution">
    <text evidence="2">The sequence shown here is derived from an EMBL/GenBank/DDBJ whole genome shotgun (WGS) entry which is preliminary data.</text>
</comment>
<keyword evidence="3" id="KW-1185">Reference proteome</keyword>
<protein>
    <submittedName>
        <fullName evidence="2">Uncharacterized protein</fullName>
    </submittedName>
</protein>
<dbReference type="AlphaFoldDB" id="A0A5B7EDX3"/>
<name>A0A5B7EDX3_PORTR</name>
<proteinExistence type="predicted"/>
<evidence type="ECO:0000313" key="2">
    <source>
        <dbReference type="EMBL" id="MPC31698.1"/>
    </source>
</evidence>
<evidence type="ECO:0000313" key="3">
    <source>
        <dbReference type="Proteomes" id="UP000324222"/>
    </source>
</evidence>
<reference evidence="2 3" key="1">
    <citation type="submission" date="2019-05" db="EMBL/GenBank/DDBJ databases">
        <title>Another draft genome of Portunus trituberculatus and its Hox gene families provides insights of decapod evolution.</title>
        <authorList>
            <person name="Jeong J.-H."/>
            <person name="Song I."/>
            <person name="Kim S."/>
            <person name="Choi T."/>
            <person name="Kim D."/>
            <person name="Ryu S."/>
            <person name="Kim W."/>
        </authorList>
    </citation>
    <scope>NUCLEOTIDE SEQUENCE [LARGE SCALE GENOMIC DNA]</scope>
    <source>
        <tissue evidence="2">Muscle</tissue>
    </source>
</reference>
<feature type="region of interest" description="Disordered" evidence="1">
    <location>
        <begin position="1"/>
        <end position="34"/>
    </location>
</feature>
<sequence length="78" mass="8667">MSSPSPTPQPVPSTSQQSASPSQAITELRETTRMDTRFHLLKSKIPPPCEDEEKFILSQSGIKNKYQMLGYQDNGGNK</sequence>
<dbReference type="Proteomes" id="UP000324222">
    <property type="component" value="Unassembled WGS sequence"/>
</dbReference>
<dbReference type="EMBL" id="VSRR010002487">
    <property type="protein sequence ID" value="MPC31698.1"/>
    <property type="molecule type" value="Genomic_DNA"/>
</dbReference>
<gene>
    <name evidence="2" type="ORF">E2C01_024994</name>
</gene>
<feature type="compositionally biased region" description="Low complexity" evidence="1">
    <location>
        <begin position="12"/>
        <end position="24"/>
    </location>
</feature>